<feature type="binding site" evidence="5">
    <location>
        <position position="422"/>
    </location>
    <ligand>
        <name>Zn(2+)</name>
        <dbReference type="ChEBI" id="CHEBI:29105"/>
        <label>1</label>
    </ligand>
</feature>
<proteinExistence type="inferred from homology"/>
<dbReference type="Gene3D" id="3.40.50.2300">
    <property type="match status" value="1"/>
</dbReference>
<gene>
    <name evidence="12" type="ORF">AKO1_001603</name>
</gene>
<evidence type="ECO:0000256" key="1">
    <source>
        <dbReference type="ARBA" id="ARBA00022723"/>
    </source>
</evidence>
<evidence type="ECO:0000313" key="13">
    <source>
        <dbReference type="Proteomes" id="UP001431209"/>
    </source>
</evidence>
<comment type="caution">
    <text evidence="12">The sequence shown here is derived from an EMBL/GenBank/DDBJ whole genome shotgun (WGS) entry which is preliminary data.</text>
</comment>
<feature type="binding site" evidence="5">
    <location>
        <position position="533"/>
    </location>
    <ligand>
        <name>Zn(2+)</name>
        <dbReference type="ChEBI" id="CHEBI:29105"/>
        <label>1</label>
    </ligand>
</feature>
<dbReference type="EC" id="3.1.4.-" evidence="7"/>
<evidence type="ECO:0000256" key="4">
    <source>
        <dbReference type="PIRSR" id="PIRSR623088-2"/>
    </source>
</evidence>
<dbReference type="PRINTS" id="PR00387">
    <property type="entry name" value="PDIESTERASE1"/>
</dbReference>
<protein>
    <recommendedName>
        <fullName evidence="7">Phosphodiesterase</fullName>
        <ecNumber evidence="7">3.1.4.-</ecNumber>
    </recommendedName>
</protein>
<feature type="compositionally biased region" description="Basic and acidic residues" evidence="9">
    <location>
        <begin position="254"/>
        <end position="265"/>
    </location>
</feature>
<keyword evidence="1 5" id="KW-0479">Metal-binding</keyword>
<dbReference type="AlphaFoldDB" id="A0AAW2ZBN2"/>
<feature type="binding site" evidence="5">
    <location>
        <position position="421"/>
    </location>
    <ligand>
        <name>Zn(2+)</name>
        <dbReference type="ChEBI" id="CHEBI:29105"/>
        <label>1</label>
    </ligand>
</feature>
<feature type="binding site" evidence="4">
    <location>
        <position position="533"/>
    </location>
    <ligand>
        <name>AMP</name>
        <dbReference type="ChEBI" id="CHEBI:456215"/>
    </ligand>
</feature>
<dbReference type="SMART" id="SM00448">
    <property type="entry name" value="REC"/>
    <property type="match status" value="1"/>
</dbReference>
<dbReference type="CDD" id="cd00156">
    <property type="entry name" value="REC"/>
    <property type="match status" value="1"/>
</dbReference>
<feature type="coiled-coil region" evidence="8">
    <location>
        <begin position="146"/>
        <end position="187"/>
    </location>
</feature>
<feature type="binding site" evidence="5">
    <location>
        <position position="422"/>
    </location>
    <ligand>
        <name>Zn(2+)</name>
        <dbReference type="ChEBI" id="CHEBI:29105"/>
        <label>2</label>
    </ligand>
</feature>
<dbReference type="SUPFAM" id="SSF52172">
    <property type="entry name" value="CheY-like"/>
    <property type="match status" value="1"/>
</dbReference>
<dbReference type="GO" id="GO:0046872">
    <property type="term" value="F:metal ion binding"/>
    <property type="evidence" value="ECO:0007669"/>
    <property type="project" value="UniProtKB-KW"/>
</dbReference>
<dbReference type="InterPro" id="IPR001789">
    <property type="entry name" value="Sig_transdc_resp-reg_receiver"/>
</dbReference>
<evidence type="ECO:0000256" key="9">
    <source>
        <dbReference type="SAM" id="MobiDB-lite"/>
    </source>
</evidence>
<feature type="modified residue" description="4-aspartylphosphate" evidence="6">
    <location>
        <position position="71"/>
    </location>
</feature>
<dbReference type="CDD" id="cd00077">
    <property type="entry name" value="HDc"/>
    <property type="match status" value="1"/>
</dbReference>
<dbReference type="Pfam" id="PF00072">
    <property type="entry name" value="Response_reg"/>
    <property type="match status" value="1"/>
</dbReference>
<dbReference type="SUPFAM" id="SSF109604">
    <property type="entry name" value="HD-domain/PDEase-like"/>
    <property type="match status" value="1"/>
</dbReference>
<dbReference type="InterPro" id="IPR036971">
    <property type="entry name" value="PDEase_catalytic_dom_sf"/>
</dbReference>
<dbReference type="Proteomes" id="UP001431209">
    <property type="component" value="Unassembled WGS sequence"/>
</dbReference>
<sequence>MSSVDDVSIDNNNIPKPEGNIRVLVVDDDSVTRSVVSKNLRALGYEPVAAAGGSEALELLNKEEFLLMLVDVMMPEMDGFSLIRFYRQAFQREIPSIMMSGSEEPETVAKSFQCGAEDFLPKPIRPEILKARIQRCLAYRDNKSKEKSLLDQIDEESEKTRALKEQVAANEKQLQEYKRKVNDTIETPLQIIISTVSDLLNGKYQAGESKLALITIMKSLSGSDLYRPAFVDYMKRTDMDDATREWLMNQYSRDAGDDPNAHKNIFENTPEENLSVADGSKPRQGRRPSSSVPFSTVSPASPSNTVELPFDLDTYVPIMVGDQDLASIRYNAFDYSVDELKKHIMYMYKSMNFISTYNINPIKLWNLLGVLKKKYVGNYYHNFRHCIDVTQYAYMLVNDSKLGSMLSLADKFMQLTAALVHDVGHPGVNNNYLIATQDDLALVYNDRSVLENHHATIAFRLLSKDKYNILQGLNEDQYREFRKVVVQVVLATDMANHFAISSKFESKIALGSINKDIPEDKLLLMKVIMKCADINNQTRPFDIAKRWSHMCIREFLSQGDKERSNDIPVSPLMDRNNMNFPKSQMDFINYIVEPLYKHLISAFGSLNFIIQSVNHNRAQWKQLFDEQEKRLSAQIQPN</sequence>
<feature type="binding site" evidence="4">
    <location>
        <begin position="381"/>
        <end position="385"/>
    </location>
    <ligand>
        <name>AMP</name>
        <dbReference type="ChEBI" id="CHEBI:456215"/>
    </ligand>
</feature>
<organism evidence="12 13">
    <name type="scientific">Acrasis kona</name>
    <dbReference type="NCBI Taxonomy" id="1008807"/>
    <lineage>
        <taxon>Eukaryota</taxon>
        <taxon>Discoba</taxon>
        <taxon>Heterolobosea</taxon>
        <taxon>Tetramitia</taxon>
        <taxon>Eutetramitia</taxon>
        <taxon>Acrasidae</taxon>
        <taxon>Acrasis</taxon>
    </lineage>
</organism>
<keyword evidence="13" id="KW-1185">Reference proteome</keyword>
<comment type="cofactor">
    <cofactor evidence="7">
        <name>a divalent metal cation</name>
        <dbReference type="ChEBI" id="CHEBI:60240"/>
    </cofactor>
    <text evidence="7">Binds 2 divalent metal cations per subunit. Site 1 may preferentially bind zinc ions, while site 2 has a preference for magnesium and/or manganese ions.</text>
</comment>
<dbReference type="InterPro" id="IPR003607">
    <property type="entry name" value="HD/PDEase_dom"/>
</dbReference>
<feature type="active site" description="Proton donor" evidence="3">
    <location>
        <position position="381"/>
    </location>
</feature>
<dbReference type="PANTHER" id="PTHR11347">
    <property type="entry name" value="CYCLIC NUCLEOTIDE PHOSPHODIESTERASE"/>
    <property type="match status" value="1"/>
</dbReference>
<feature type="domain" description="PDEase" evidence="11">
    <location>
        <begin position="304"/>
        <end position="627"/>
    </location>
</feature>
<comment type="similarity">
    <text evidence="7">Belongs to the cyclic nucleotide phosphodiesterase family.</text>
</comment>
<dbReference type="GO" id="GO:0004114">
    <property type="term" value="F:3',5'-cyclic-nucleotide phosphodiesterase activity"/>
    <property type="evidence" value="ECO:0007669"/>
    <property type="project" value="InterPro"/>
</dbReference>
<dbReference type="GO" id="GO:0000160">
    <property type="term" value="P:phosphorelay signal transduction system"/>
    <property type="evidence" value="ECO:0007669"/>
    <property type="project" value="InterPro"/>
</dbReference>
<evidence type="ECO:0000256" key="2">
    <source>
        <dbReference type="ARBA" id="ARBA00022801"/>
    </source>
</evidence>
<dbReference type="SMART" id="SM00471">
    <property type="entry name" value="HDc"/>
    <property type="match status" value="1"/>
</dbReference>
<dbReference type="PROSITE" id="PS51845">
    <property type="entry name" value="PDEASE_I_2"/>
    <property type="match status" value="1"/>
</dbReference>
<keyword evidence="8" id="KW-0175">Coiled coil</keyword>
<evidence type="ECO:0000256" key="6">
    <source>
        <dbReference type="PROSITE-ProRule" id="PRU00169"/>
    </source>
</evidence>
<evidence type="ECO:0000256" key="7">
    <source>
        <dbReference type="RuleBase" id="RU363067"/>
    </source>
</evidence>
<evidence type="ECO:0000313" key="12">
    <source>
        <dbReference type="EMBL" id="KAL0486744.1"/>
    </source>
</evidence>
<dbReference type="InterPro" id="IPR023174">
    <property type="entry name" value="PDEase_CS"/>
</dbReference>
<reference evidence="12 13" key="1">
    <citation type="submission" date="2024-03" db="EMBL/GenBank/DDBJ databases">
        <title>The Acrasis kona genome and developmental transcriptomes reveal deep origins of eukaryotic multicellular pathways.</title>
        <authorList>
            <person name="Sheikh S."/>
            <person name="Fu C.-J."/>
            <person name="Brown M.W."/>
            <person name="Baldauf S.L."/>
        </authorList>
    </citation>
    <scope>NUCLEOTIDE SEQUENCE [LARGE SCALE GENOMIC DNA]</scope>
    <source>
        <strain evidence="12 13">ATCC MYA-3509</strain>
    </source>
</reference>
<feature type="domain" description="Response regulatory" evidence="10">
    <location>
        <begin position="22"/>
        <end position="137"/>
    </location>
</feature>
<evidence type="ECO:0000256" key="8">
    <source>
        <dbReference type="SAM" id="Coils"/>
    </source>
</evidence>
<dbReference type="EMBL" id="JAOPGA020001261">
    <property type="protein sequence ID" value="KAL0486744.1"/>
    <property type="molecule type" value="Genomic_DNA"/>
</dbReference>
<feature type="binding site" evidence="5">
    <location>
        <position position="385"/>
    </location>
    <ligand>
        <name>Zn(2+)</name>
        <dbReference type="ChEBI" id="CHEBI:29105"/>
        <label>1</label>
    </ligand>
</feature>
<dbReference type="InterPro" id="IPR023088">
    <property type="entry name" value="PDEase"/>
</dbReference>
<accession>A0AAW2ZBN2</accession>
<feature type="binding site" evidence="4">
    <location>
        <position position="584"/>
    </location>
    <ligand>
        <name>AMP</name>
        <dbReference type="ChEBI" id="CHEBI:456215"/>
    </ligand>
</feature>
<evidence type="ECO:0000256" key="5">
    <source>
        <dbReference type="PIRSR" id="PIRSR623088-3"/>
    </source>
</evidence>
<keyword evidence="2 7" id="KW-0378">Hydrolase</keyword>
<dbReference type="PROSITE" id="PS00126">
    <property type="entry name" value="PDEASE_I_1"/>
    <property type="match status" value="1"/>
</dbReference>
<dbReference type="Gene3D" id="1.10.1300.10">
    <property type="entry name" value="3'5'-cyclic nucleotide phosphodiesterase, catalytic domain"/>
    <property type="match status" value="1"/>
</dbReference>
<evidence type="ECO:0000259" key="11">
    <source>
        <dbReference type="PROSITE" id="PS51845"/>
    </source>
</evidence>
<name>A0AAW2ZBN2_9EUKA</name>
<dbReference type="PROSITE" id="PS50110">
    <property type="entry name" value="RESPONSE_REGULATORY"/>
    <property type="match status" value="1"/>
</dbReference>
<keyword evidence="6" id="KW-0597">Phosphoprotein</keyword>
<evidence type="ECO:0000259" key="10">
    <source>
        <dbReference type="PROSITE" id="PS50110"/>
    </source>
</evidence>
<feature type="binding site" evidence="4">
    <location>
        <position position="422"/>
    </location>
    <ligand>
        <name>AMP</name>
        <dbReference type="ChEBI" id="CHEBI:456215"/>
    </ligand>
</feature>
<feature type="region of interest" description="Disordered" evidence="9">
    <location>
        <begin position="253"/>
        <end position="302"/>
    </location>
</feature>
<dbReference type="InterPro" id="IPR002073">
    <property type="entry name" value="PDEase_catalytic_dom"/>
</dbReference>
<evidence type="ECO:0000256" key="3">
    <source>
        <dbReference type="PIRSR" id="PIRSR623088-1"/>
    </source>
</evidence>
<dbReference type="Pfam" id="PF00233">
    <property type="entry name" value="PDEase_I"/>
    <property type="match status" value="1"/>
</dbReference>
<dbReference type="InterPro" id="IPR011006">
    <property type="entry name" value="CheY-like_superfamily"/>
</dbReference>
<feature type="compositionally biased region" description="Low complexity" evidence="9">
    <location>
        <begin position="288"/>
        <end position="302"/>
    </location>
</feature>